<keyword evidence="2" id="KW-1185">Reference proteome</keyword>
<dbReference type="AlphaFoldDB" id="A0A7J0BX93"/>
<dbReference type="Pfam" id="PF04985">
    <property type="entry name" value="Phage_tube"/>
    <property type="match status" value="1"/>
</dbReference>
<evidence type="ECO:0000313" key="1">
    <source>
        <dbReference type="EMBL" id="GFM38326.1"/>
    </source>
</evidence>
<dbReference type="InterPro" id="IPR006498">
    <property type="entry name" value="Tail_tube"/>
</dbReference>
<gene>
    <name evidence="1" type="ORF">DSM19430T_30100</name>
</gene>
<name>A0A7J0BX93_9BACT</name>
<accession>A0A7J0BX93</accession>
<evidence type="ECO:0000313" key="2">
    <source>
        <dbReference type="Proteomes" id="UP000503820"/>
    </source>
</evidence>
<sequence length="169" mass="18068">MAVASDILKGFAVFVDGRGYAGEVQELQLPKLALTTEDFRAAGMDAPVGVETGMEKLESTMTTPKQCAELLSLFGLTTGGETQLTARGSLESFDGTVTPVVVQMRGKARSIEPAAWKQGEVGASTYTFDLTYYKREQGGTVLHEIDVINMVRIIGGTDQLAARRSALGM</sequence>
<dbReference type="RefSeq" id="WP_174410940.1">
    <property type="nucleotide sequence ID" value="NZ_BLVP01000036.1"/>
</dbReference>
<reference evidence="1 2" key="1">
    <citation type="submission" date="2020-05" db="EMBL/GenBank/DDBJ databases">
        <title>Draft genome sequence of Desulfovibrio psychrotolerans JS1T.</title>
        <authorList>
            <person name="Ueno A."/>
            <person name="Tamazawa S."/>
            <person name="Tamamura S."/>
            <person name="Murakami T."/>
            <person name="Kiyama T."/>
            <person name="Inomata H."/>
            <person name="Amano Y."/>
            <person name="Miyakawa K."/>
            <person name="Tamaki H."/>
            <person name="Naganuma T."/>
            <person name="Kaneko K."/>
        </authorList>
    </citation>
    <scope>NUCLEOTIDE SEQUENCE [LARGE SCALE GENOMIC DNA]</scope>
    <source>
        <strain evidence="1 2">JS1</strain>
    </source>
</reference>
<protein>
    <submittedName>
        <fullName evidence="1">Bacteriophage protein</fullName>
    </submittedName>
</protein>
<dbReference type="EMBL" id="BLVP01000036">
    <property type="protein sequence ID" value="GFM38326.1"/>
    <property type="molecule type" value="Genomic_DNA"/>
</dbReference>
<dbReference type="NCBIfam" id="TIGR01611">
    <property type="entry name" value="tail_tube"/>
    <property type="match status" value="1"/>
</dbReference>
<dbReference type="Proteomes" id="UP000503820">
    <property type="component" value="Unassembled WGS sequence"/>
</dbReference>
<proteinExistence type="predicted"/>
<organism evidence="1 2">
    <name type="scientific">Desulfovibrio psychrotolerans</name>
    <dbReference type="NCBI Taxonomy" id="415242"/>
    <lineage>
        <taxon>Bacteria</taxon>
        <taxon>Pseudomonadati</taxon>
        <taxon>Thermodesulfobacteriota</taxon>
        <taxon>Desulfovibrionia</taxon>
        <taxon>Desulfovibrionales</taxon>
        <taxon>Desulfovibrionaceae</taxon>
        <taxon>Desulfovibrio</taxon>
    </lineage>
</organism>
<comment type="caution">
    <text evidence="1">The sequence shown here is derived from an EMBL/GenBank/DDBJ whole genome shotgun (WGS) entry which is preliminary data.</text>
</comment>